<dbReference type="SUPFAM" id="SSF46785">
    <property type="entry name" value="Winged helix' DNA-binding domain"/>
    <property type="match status" value="1"/>
</dbReference>
<feature type="domain" description="HTH gntR-type" evidence="5">
    <location>
        <begin position="14"/>
        <end position="82"/>
    </location>
</feature>
<keyword evidence="3" id="KW-0238">DNA-binding</keyword>
<comment type="caution">
    <text evidence="6">The sequence shown here is derived from an EMBL/GenBank/DDBJ whole genome shotgun (WGS) entry which is preliminary data.</text>
</comment>
<dbReference type="EMBL" id="BAAAMK010000008">
    <property type="protein sequence ID" value="GAA1961386.1"/>
    <property type="molecule type" value="Genomic_DNA"/>
</dbReference>
<dbReference type="InterPro" id="IPR051446">
    <property type="entry name" value="HTH_trans_reg/aminotransferase"/>
</dbReference>
<keyword evidence="1" id="KW-0663">Pyridoxal phosphate</keyword>
<gene>
    <name evidence="6" type="ORF">GCM10009717_30160</name>
</gene>
<dbReference type="CDD" id="cd07377">
    <property type="entry name" value="WHTH_GntR"/>
    <property type="match status" value="1"/>
</dbReference>
<proteinExistence type="predicted"/>
<dbReference type="SMART" id="SM00345">
    <property type="entry name" value="HTH_GNTR"/>
    <property type="match status" value="1"/>
</dbReference>
<dbReference type="InterPro" id="IPR036388">
    <property type="entry name" value="WH-like_DNA-bd_sf"/>
</dbReference>
<dbReference type="InterPro" id="IPR000524">
    <property type="entry name" value="Tscrpt_reg_HTH_GntR"/>
</dbReference>
<evidence type="ECO:0000313" key="7">
    <source>
        <dbReference type="Proteomes" id="UP001499954"/>
    </source>
</evidence>
<reference evidence="6 7" key="1">
    <citation type="journal article" date="2019" name="Int. J. Syst. Evol. Microbiol.">
        <title>The Global Catalogue of Microorganisms (GCM) 10K type strain sequencing project: providing services to taxonomists for standard genome sequencing and annotation.</title>
        <authorList>
            <consortium name="The Broad Institute Genomics Platform"/>
            <consortium name="The Broad Institute Genome Sequencing Center for Infectious Disease"/>
            <person name="Wu L."/>
            <person name="Ma J."/>
        </authorList>
    </citation>
    <scope>NUCLEOTIDE SEQUENCE [LARGE SCALE GENOMIC DNA]</scope>
    <source>
        <strain evidence="6 7">JCM 13584</strain>
    </source>
</reference>
<dbReference type="PANTHER" id="PTHR46577:SF1">
    <property type="entry name" value="HTH-TYPE TRANSCRIPTIONAL REGULATORY PROTEIN GABR"/>
    <property type="match status" value="1"/>
</dbReference>
<evidence type="ECO:0000256" key="1">
    <source>
        <dbReference type="ARBA" id="ARBA00022898"/>
    </source>
</evidence>
<dbReference type="Gene3D" id="1.10.10.10">
    <property type="entry name" value="Winged helix-like DNA-binding domain superfamily/Winged helix DNA-binding domain"/>
    <property type="match status" value="1"/>
</dbReference>
<evidence type="ECO:0000313" key="6">
    <source>
        <dbReference type="EMBL" id="GAA1961386.1"/>
    </source>
</evidence>
<keyword evidence="7" id="KW-1185">Reference proteome</keyword>
<dbReference type="Pfam" id="PF00392">
    <property type="entry name" value="GntR"/>
    <property type="match status" value="1"/>
</dbReference>
<name>A0ABN2R0C7_9MICO</name>
<accession>A0ABN2R0C7</accession>
<evidence type="ECO:0000259" key="5">
    <source>
        <dbReference type="PROSITE" id="PS50949"/>
    </source>
</evidence>
<dbReference type="PANTHER" id="PTHR46577">
    <property type="entry name" value="HTH-TYPE TRANSCRIPTIONAL REGULATORY PROTEIN GABR"/>
    <property type="match status" value="1"/>
</dbReference>
<protein>
    <submittedName>
        <fullName evidence="6">GntR family transcriptional regulator</fullName>
    </submittedName>
</protein>
<evidence type="ECO:0000256" key="3">
    <source>
        <dbReference type="ARBA" id="ARBA00023125"/>
    </source>
</evidence>
<sequence length="120" mass="13181">MERVIIRIDPASSTPLFEQLARAVRGEILAGRVAAGERLPAARDLAQSLDVNQHTVLHAYQTLRDEGLLELRRGRGAVVRAASPELEQTRRLAAELVTAARERGIAPDAVLALVREELDR</sequence>
<dbReference type="Proteomes" id="UP001499954">
    <property type="component" value="Unassembled WGS sequence"/>
</dbReference>
<organism evidence="6 7">
    <name type="scientific">Agromyces allii</name>
    <dbReference type="NCBI Taxonomy" id="393607"/>
    <lineage>
        <taxon>Bacteria</taxon>
        <taxon>Bacillati</taxon>
        <taxon>Actinomycetota</taxon>
        <taxon>Actinomycetes</taxon>
        <taxon>Micrococcales</taxon>
        <taxon>Microbacteriaceae</taxon>
        <taxon>Agromyces</taxon>
    </lineage>
</organism>
<keyword evidence="4" id="KW-0804">Transcription</keyword>
<keyword evidence="2" id="KW-0805">Transcription regulation</keyword>
<dbReference type="PROSITE" id="PS50949">
    <property type="entry name" value="HTH_GNTR"/>
    <property type="match status" value="1"/>
</dbReference>
<dbReference type="InterPro" id="IPR036390">
    <property type="entry name" value="WH_DNA-bd_sf"/>
</dbReference>
<evidence type="ECO:0000256" key="2">
    <source>
        <dbReference type="ARBA" id="ARBA00023015"/>
    </source>
</evidence>
<evidence type="ECO:0000256" key="4">
    <source>
        <dbReference type="ARBA" id="ARBA00023163"/>
    </source>
</evidence>